<keyword evidence="1" id="KW-0732">Signal</keyword>
<feature type="chain" id="PRO_5040245068" description="Secreted protein" evidence="1">
    <location>
        <begin position="23"/>
        <end position="109"/>
    </location>
</feature>
<gene>
    <name evidence="2" type="ORF">BDP27DRAFT_1335767</name>
</gene>
<sequence>MFNFFLSMSIILASTLIVKLSALRATHEDRPNCTCQYRKYKIKQHSSRIGVCSFKARWNLKRSSRQSGSSNFTKNEATSTLFRFNSDIYPADFNLKTDAQSCLYLSACL</sequence>
<accession>A0A9P5PGY1</accession>
<organism evidence="2 3">
    <name type="scientific">Rhodocollybia butyracea</name>
    <dbReference type="NCBI Taxonomy" id="206335"/>
    <lineage>
        <taxon>Eukaryota</taxon>
        <taxon>Fungi</taxon>
        <taxon>Dikarya</taxon>
        <taxon>Basidiomycota</taxon>
        <taxon>Agaricomycotina</taxon>
        <taxon>Agaricomycetes</taxon>
        <taxon>Agaricomycetidae</taxon>
        <taxon>Agaricales</taxon>
        <taxon>Marasmiineae</taxon>
        <taxon>Omphalotaceae</taxon>
        <taxon>Rhodocollybia</taxon>
    </lineage>
</organism>
<reference evidence="2" key="1">
    <citation type="submission" date="2020-11" db="EMBL/GenBank/DDBJ databases">
        <authorList>
            <consortium name="DOE Joint Genome Institute"/>
            <person name="Ahrendt S."/>
            <person name="Riley R."/>
            <person name="Andreopoulos W."/>
            <person name="Labutti K."/>
            <person name="Pangilinan J."/>
            <person name="Ruiz-Duenas F.J."/>
            <person name="Barrasa J.M."/>
            <person name="Sanchez-Garcia M."/>
            <person name="Camarero S."/>
            <person name="Miyauchi S."/>
            <person name="Serrano A."/>
            <person name="Linde D."/>
            <person name="Babiker R."/>
            <person name="Drula E."/>
            <person name="Ayuso-Fernandez I."/>
            <person name="Pacheco R."/>
            <person name="Padilla G."/>
            <person name="Ferreira P."/>
            <person name="Barriuso J."/>
            <person name="Kellner H."/>
            <person name="Castanera R."/>
            <person name="Alfaro M."/>
            <person name="Ramirez L."/>
            <person name="Pisabarro A.G."/>
            <person name="Kuo A."/>
            <person name="Tritt A."/>
            <person name="Lipzen A."/>
            <person name="He G."/>
            <person name="Yan M."/>
            <person name="Ng V."/>
            <person name="Cullen D."/>
            <person name="Martin F."/>
            <person name="Rosso M.-N."/>
            <person name="Henrissat B."/>
            <person name="Hibbett D."/>
            <person name="Martinez A.T."/>
            <person name="Grigoriev I.V."/>
        </authorList>
    </citation>
    <scope>NUCLEOTIDE SEQUENCE</scope>
    <source>
        <strain evidence="2">AH 40177</strain>
    </source>
</reference>
<keyword evidence="3" id="KW-1185">Reference proteome</keyword>
<comment type="caution">
    <text evidence="2">The sequence shown here is derived from an EMBL/GenBank/DDBJ whole genome shotgun (WGS) entry which is preliminary data.</text>
</comment>
<dbReference type="EMBL" id="JADNRY010000155">
    <property type="protein sequence ID" value="KAF9063069.1"/>
    <property type="molecule type" value="Genomic_DNA"/>
</dbReference>
<feature type="signal peptide" evidence="1">
    <location>
        <begin position="1"/>
        <end position="22"/>
    </location>
</feature>
<proteinExistence type="predicted"/>
<evidence type="ECO:0000313" key="2">
    <source>
        <dbReference type="EMBL" id="KAF9063069.1"/>
    </source>
</evidence>
<evidence type="ECO:0000256" key="1">
    <source>
        <dbReference type="SAM" id="SignalP"/>
    </source>
</evidence>
<dbReference type="Proteomes" id="UP000772434">
    <property type="component" value="Unassembled WGS sequence"/>
</dbReference>
<dbReference type="AlphaFoldDB" id="A0A9P5PGY1"/>
<evidence type="ECO:0000313" key="3">
    <source>
        <dbReference type="Proteomes" id="UP000772434"/>
    </source>
</evidence>
<name>A0A9P5PGY1_9AGAR</name>
<evidence type="ECO:0008006" key="4">
    <source>
        <dbReference type="Google" id="ProtNLM"/>
    </source>
</evidence>
<protein>
    <recommendedName>
        <fullName evidence="4">Secreted protein</fullName>
    </recommendedName>
</protein>